<dbReference type="InterPro" id="IPR029058">
    <property type="entry name" value="AB_hydrolase_fold"/>
</dbReference>
<dbReference type="PANTHER" id="PTHR48098">
    <property type="entry name" value="ENTEROCHELIN ESTERASE-RELATED"/>
    <property type="match status" value="1"/>
</dbReference>
<name>A0A7L6N3H0_9MOLU</name>
<dbReference type="InterPro" id="IPR050583">
    <property type="entry name" value="Mycobacterial_A85_antigen"/>
</dbReference>
<sequence>MKLIKREFYCEPLQRDVRLYIGLPKTYDLSNRRYPVLYMQDGHNVFLKEDSFIGHTWQMLEMYDKHPNLKEIIVVAMDASSKENGRLYEYSPFVFNLKDSDFDGCGGGGDVYLDYLVNHLKPSIDSEFRTLSEQKHTAIMGSSLGGFISIYAGLKYPKTFGKLASLSGSFFVALKEMLESIELADMSNIDLIYMDSGDQEVAGGDSIDYLKSNEIIMKKLVKKIGEDKVVYKVIKGGKHSEVDWSKRLRPIIQSLFD</sequence>
<accession>A0A7L6N3H0</accession>
<protein>
    <submittedName>
        <fullName evidence="1">Alpha/beta hydrolase</fullName>
    </submittedName>
</protein>
<keyword evidence="2" id="KW-1185">Reference proteome</keyword>
<reference evidence="1 2" key="1">
    <citation type="submission" date="2020-04" db="EMBL/GenBank/DDBJ databases">
        <authorList>
            <person name="Zheng R.K."/>
            <person name="Sun C.M."/>
        </authorList>
    </citation>
    <scope>NUCLEOTIDE SEQUENCE [LARGE SCALE GENOMIC DNA]</scope>
    <source>
        <strain evidence="2">zrk29</strain>
    </source>
</reference>
<evidence type="ECO:0000313" key="2">
    <source>
        <dbReference type="Proteomes" id="UP000512167"/>
    </source>
</evidence>
<dbReference type="PANTHER" id="PTHR48098:SF6">
    <property type="entry name" value="FERRI-BACILLIBACTIN ESTERASE BESA"/>
    <property type="match status" value="1"/>
</dbReference>
<evidence type="ECO:0000313" key="1">
    <source>
        <dbReference type="EMBL" id="QLY40816.1"/>
    </source>
</evidence>
<dbReference type="SUPFAM" id="SSF53474">
    <property type="entry name" value="alpha/beta-Hydrolases"/>
    <property type="match status" value="1"/>
</dbReference>
<dbReference type="Pfam" id="PF00756">
    <property type="entry name" value="Esterase"/>
    <property type="match status" value="1"/>
</dbReference>
<dbReference type="EMBL" id="CP051151">
    <property type="protein sequence ID" value="QLY40816.1"/>
    <property type="molecule type" value="Genomic_DNA"/>
</dbReference>
<proteinExistence type="predicted"/>
<dbReference type="InterPro" id="IPR000801">
    <property type="entry name" value="Esterase-like"/>
</dbReference>
<dbReference type="KEGG" id="tbk:HF295_08090"/>
<dbReference type="Proteomes" id="UP000512167">
    <property type="component" value="Chromosome"/>
</dbReference>
<gene>
    <name evidence="1" type="ORF">HF295_08090</name>
</gene>
<dbReference type="GO" id="GO:0016787">
    <property type="term" value="F:hydrolase activity"/>
    <property type="evidence" value="ECO:0007669"/>
    <property type="project" value="UniProtKB-KW"/>
</dbReference>
<dbReference type="AlphaFoldDB" id="A0A7L6N3H0"/>
<keyword evidence="1" id="KW-0378">Hydrolase</keyword>
<organism evidence="1 2">
    <name type="scientific">Hujiaoplasma nucleasis</name>
    <dbReference type="NCBI Taxonomy" id="2725268"/>
    <lineage>
        <taxon>Bacteria</taxon>
        <taxon>Bacillati</taxon>
        <taxon>Mycoplasmatota</taxon>
        <taxon>Mollicutes</taxon>
        <taxon>Candidatus Izemoplasmatales</taxon>
        <taxon>Hujiaoplasmataceae</taxon>
        <taxon>Hujiaoplasma</taxon>
    </lineage>
</organism>
<dbReference type="Gene3D" id="3.40.50.1820">
    <property type="entry name" value="alpha/beta hydrolase"/>
    <property type="match status" value="1"/>
</dbReference>
<dbReference type="RefSeq" id="WP_312031665.1">
    <property type="nucleotide sequence ID" value="NZ_CP051151.1"/>
</dbReference>